<gene>
    <name evidence="12" type="ORF">CI1B_65720</name>
</gene>
<dbReference type="InterPro" id="IPR024079">
    <property type="entry name" value="MetalloPept_cat_dom_sf"/>
</dbReference>
<evidence type="ECO:0000313" key="13">
    <source>
        <dbReference type="Proteomes" id="UP000328092"/>
    </source>
</evidence>
<evidence type="ECO:0000256" key="6">
    <source>
        <dbReference type="ARBA" id="ARBA00022723"/>
    </source>
</evidence>
<dbReference type="InterPro" id="IPR034033">
    <property type="entry name" value="Serralysin-like"/>
</dbReference>
<evidence type="ECO:0000256" key="4">
    <source>
        <dbReference type="ARBA" id="ARBA00022525"/>
    </source>
</evidence>
<dbReference type="EC" id="3.4.24.40" evidence="12"/>
<keyword evidence="5" id="KW-0645">Protease</keyword>
<evidence type="ECO:0000256" key="8">
    <source>
        <dbReference type="ARBA" id="ARBA00022801"/>
    </source>
</evidence>
<sequence length="884" mass="90262">MRKGYWLSDDLGTVHLFDGWDDSVLAGAPSTPAMGAAADSNPLQDGGDPYPLAAGSTSTVMNSGTSVKPVATISQLANYLVSGFWAYNNALPHHWGSNTITYNLNGLNSAEQALARAALAAWHDVANVNFVETTGSANITFVHTGTMTAVTNASWTGAGIMTSATVDISSDWITSDGGARDGKTGLDSYGYQTYIHEIGHALGLGHQGPYNGSATYSANATYANDTWQYSIMSYFAEDNYSGSSYRYVITPQMADIYAVGLIYGAATATRTDNTVYGFSSNAGGVYDFSNFNPTPALTIYDSGGVDTLDCSGYGVAQTIDLHPGAFSSVGGLVHNIGIATNTIIEGAIGGSGNDTMIANDFGCTLIAGAGNDTLIGGAGTDRLVAGSGADNMTGGGGADTFVFAAGDLTAPGGTHDLIKDFVSGVDLIDLSSLGSFNFLGSSAFGHSADELDYSYNGALGVTTLQGDINGDGIADFAIDFTGNIALSLTDLVGAVAVTTVIESTGTTSLTQVGSNYFLNPTAGGTGPSLKFGSLVVAGAAAPWIPVAAEQTASGYDVAWKNTTSDQFSIWTTDSNGNFTSYLTGAVSSNSTTLENLENTFHQDLNGDGTIGVPVSVALESAGSTTLTQVGNSYALYANGTTSGPTLKYGGALVVAGAAAPWIPVAADQTASGYDVAWKNTTSGEFSIWSTDSNGNFTSYLTGAVSGSSTTLENLEGSFHQDLNGDGTIGIPVPVTLESAGSTTFTQVGNSYALYASGTTSGPTLKFGGSPVVAGAATPWTPVAAEQTATGYDVAWKNTTSDQFSIWATDSNGNFTSYLTGAVSGSSATLKSYEAIFHQDLNGDGSTGAQTLASAASTATSSDELASATSADLLAALHLDHWHLV</sequence>
<dbReference type="GO" id="GO:0004222">
    <property type="term" value="F:metalloendopeptidase activity"/>
    <property type="evidence" value="ECO:0007669"/>
    <property type="project" value="InterPro"/>
</dbReference>
<keyword evidence="9" id="KW-0862">Zinc</keyword>
<keyword evidence="8 12" id="KW-0378">Hydrolase</keyword>
<dbReference type="SUPFAM" id="SSF55486">
    <property type="entry name" value="Metalloproteases ('zincins'), catalytic domain"/>
    <property type="match status" value="1"/>
</dbReference>
<dbReference type="Pfam" id="PF00413">
    <property type="entry name" value="Peptidase_M10"/>
    <property type="match status" value="1"/>
</dbReference>
<organism evidence="12 13">
    <name type="scientific">Bradyrhizobium ivorense</name>
    <dbReference type="NCBI Taxonomy" id="2511166"/>
    <lineage>
        <taxon>Bacteria</taxon>
        <taxon>Pseudomonadati</taxon>
        <taxon>Pseudomonadota</taxon>
        <taxon>Alphaproteobacteria</taxon>
        <taxon>Hyphomicrobiales</taxon>
        <taxon>Nitrobacteraceae</taxon>
        <taxon>Bradyrhizobium</taxon>
    </lineage>
</organism>
<evidence type="ECO:0000256" key="7">
    <source>
        <dbReference type="ARBA" id="ARBA00022737"/>
    </source>
</evidence>
<evidence type="ECO:0000256" key="3">
    <source>
        <dbReference type="ARBA" id="ARBA00009490"/>
    </source>
</evidence>
<dbReference type="InterPro" id="IPR001343">
    <property type="entry name" value="Hemolysn_Ca-bd"/>
</dbReference>
<evidence type="ECO:0000256" key="1">
    <source>
        <dbReference type="ARBA" id="ARBA00001913"/>
    </source>
</evidence>
<feature type="domain" description="Peptidase metallopeptidase" evidence="11">
    <location>
        <begin position="91"/>
        <end position="249"/>
    </location>
</feature>
<dbReference type="EMBL" id="CAADFC020000028">
    <property type="protein sequence ID" value="VIO76637.1"/>
    <property type="molecule type" value="Genomic_DNA"/>
</dbReference>
<dbReference type="GO" id="GO:0008270">
    <property type="term" value="F:zinc ion binding"/>
    <property type="evidence" value="ECO:0007669"/>
    <property type="project" value="InterPro"/>
</dbReference>
<dbReference type="Pfam" id="PF08548">
    <property type="entry name" value="Peptidase_M10_C"/>
    <property type="match status" value="1"/>
</dbReference>
<keyword evidence="6" id="KW-0479">Metal-binding</keyword>
<dbReference type="Pfam" id="PF00353">
    <property type="entry name" value="HemolysinCabind"/>
    <property type="match status" value="1"/>
</dbReference>
<dbReference type="SUPFAM" id="SSF51120">
    <property type="entry name" value="beta-Roll"/>
    <property type="match status" value="1"/>
</dbReference>
<keyword evidence="7" id="KW-0677">Repeat</keyword>
<dbReference type="GO" id="GO:0031012">
    <property type="term" value="C:extracellular matrix"/>
    <property type="evidence" value="ECO:0007669"/>
    <property type="project" value="InterPro"/>
</dbReference>
<dbReference type="GO" id="GO:0005615">
    <property type="term" value="C:extracellular space"/>
    <property type="evidence" value="ECO:0007669"/>
    <property type="project" value="InterPro"/>
</dbReference>
<dbReference type="GO" id="GO:0006508">
    <property type="term" value="P:proteolysis"/>
    <property type="evidence" value="ECO:0007669"/>
    <property type="project" value="UniProtKB-KW"/>
</dbReference>
<keyword evidence="13" id="KW-1185">Reference proteome</keyword>
<comment type="caution">
    <text evidence="12">The sequence shown here is derived from an EMBL/GenBank/DDBJ whole genome shotgun (WGS) entry which is preliminary data.</text>
</comment>
<dbReference type="GO" id="GO:0005509">
    <property type="term" value="F:calcium ion binding"/>
    <property type="evidence" value="ECO:0007669"/>
    <property type="project" value="InterPro"/>
</dbReference>
<dbReference type="InterPro" id="IPR006026">
    <property type="entry name" value="Peptidase_Metallo"/>
</dbReference>
<dbReference type="OrthoDB" id="223957at2"/>
<comment type="similarity">
    <text evidence="3">Belongs to the peptidase M10B family.</text>
</comment>
<dbReference type="Gene3D" id="3.40.390.10">
    <property type="entry name" value="Collagenase (Catalytic Domain)"/>
    <property type="match status" value="1"/>
</dbReference>
<dbReference type="InterPro" id="IPR011121">
    <property type="entry name" value="Trp-rich_dom"/>
</dbReference>
<dbReference type="CDD" id="cd04277">
    <property type="entry name" value="ZnMc_serralysin_like"/>
    <property type="match status" value="1"/>
</dbReference>
<accession>A0A508TQ69</accession>
<keyword evidence="4" id="KW-0964">Secreted</keyword>
<reference evidence="12" key="1">
    <citation type="submission" date="2019-02" db="EMBL/GenBank/DDBJ databases">
        <authorList>
            <person name="Pothier F.J."/>
        </authorList>
    </citation>
    <scope>NUCLEOTIDE SEQUENCE</scope>
    <source>
        <strain evidence="12">CI-1B</strain>
    </source>
</reference>
<feature type="region of interest" description="Disordered" evidence="10">
    <location>
        <begin position="31"/>
        <end position="51"/>
    </location>
</feature>
<name>A0A508TQ69_9BRAD</name>
<dbReference type="AlphaFoldDB" id="A0A508TQ69"/>
<dbReference type="Pfam" id="PF07483">
    <property type="entry name" value="W_rich_C"/>
    <property type="match status" value="3"/>
</dbReference>
<evidence type="ECO:0000256" key="9">
    <source>
        <dbReference type="ARBA" id="ARBA00022833"/>
    </source>
</evidence>
<evidence type="ECO:0000256" key="5">
    <source>
        <dbReference type="ARBA" id="ARBA00022670"/>
    </source>
</evidence>
<evidence type="ECO:0000259" key="11">
    <source>
        <dbReference type="SMART" id="SM00235"/>
    </source>
</evidence>
<evidence type="ECO:0000313" key="12">
    <source>
        <dbReference type="EMBL" id="VIO76637.1"/>
    </source>
</evidence>
<dbReference type="InterPro" id="IPR011049">
    <property type="entry name" value="Serralysin-like_metalloprot_C"/>
</dbReference>
<dbReference type="Proteomes" id="UP000328092">
    <property type="component" value="Unassembled WGS sequence"/>
</dbReference>
<proteinExistence type="inferred from homology"/>
<dbReference type="SMART" id="SM00235">
    <property type="entry name" value="ZnMc"/>
    <property type="match status" value="1"/>
</dbReference>
<comment type="subcellular location">
    <subcellularLocation>
        <location evidence="2">Secreted</location>
    </subcellularLocation>
</comment>
<comment type="cofactor">
    <cofactor evidence="1">
        <name>Ca(2+)</name>
        <dbReference type="ChEBI" id="CHEBI:29108"/>
    </cofactor>
</comment>
<evidence type="ECO:0000256" key="10">
    <source>
        <dbReference type="SAM" id="MobiDB-lite"/>
    </source>
</evidence>
<dbReference type="PRINTS" id="PR00313">
    <property type="entry name" value="CABNDNGRPT"/>
</dbReference>
<evidence type="ECO:0000256" key="2">
    <source>
        <dbReference type="ARBA" id="ARBA00004613"/>
    </source>
</evidence>
<dbReference type="RefSeq" id="WP_139863217.1">
    <property type="nucleotide sequence ID" value="NZ_CAADFC020000028.1"/>
</dbReference>
<protein>
    <submittedName>
        <fullName evidence="12">Serralysin</fullName>
        <ecNumber evidence="12">3.4.24.40</ecNumber>
    </submittedName>
</protein>
<dbReference type="InterPro" id="IPR013858">
    <property type="entry name" value="Peptidase_M10B_C"/>
</dbReference>
<dbReference type="Gene3D" id="2.150.10.10">
    <property type="entry name" value="Serralysin-like metalloprotease, C-terminal"/>
    <property type="match status" value="1"/>
</dbReference>
<dbReference type="InterPro" id="IPR001818">
    <property type="entry name" value="Pept_M10_metallopeptidase"/>
</dbReference>